<evidence type="ECO:0000313" key="3">
    <source>
        <dbReference type="Proteomes" id="UP000823775"/>
    </source>
</evidence>
<name>A0ABS8WYN5_DATST</name>
<gene>
    <name evidence="2" type="ORF">HAX54_006074</name>
</gene>
<feature type="compositionally biased region" description="Polar residues" evidence="1">
    <location>
        <begin position="1"/>
        <end position="10"/>
    </location>
</feature>
<protein>
    <submittedName>
        <fullName evidence="2">Uncharacterized protein</fullName>
    </submittedName>
</protein>
<dbReference type="EMBL" id="JACEIK010013004">
    <property type="protein sequence ID" value="MCE3216308.1"/>
    <property type="molecule type" value="Genomic_DNA"/>
</dbReference>
<comment type="caution">
    <text evidence="2">The sequence shown here is derived from an EMBL/GenBank/DDBJ whole genome shotgun (WGS) entry which is preliminary data.</text>
</comment>
<reference evidence="2 3" key="1">
    <citation type="journal article" date="2021" name="BMC Genomics">
        <title>Datura genome reveals duplications of psychoactive alkaloid biosynthetic genes and high mutation rate following tissue culture.</title>
        <authorList>
            <person name="Rajewski A."/>
            <person name="Carter-House D."/>
            <person name="Stajich J."/>
            <person name="Litt A."/>
        </authorList>
    </citation>
    <scope>NUCLEOTIDE SEQUENCE [LARGE SCALE GENOMIC DNA]</scope>
    <source>
        <strain evidence="2">AR-01</strain>
    </source>
</reference>
<evidence type="ECO:0000313" key="2">
    <source>
        <dbReference type="EMBL" id="MCE3216308.1"/>
    </source>
</evidence>
<sequence>MLDHITTATSRFYKGKGKEKKPTEAKAESESDPELEEALRKAKEDEERRPQLRYKRGKDALRFNIVHGMKERFFDGTHNRNFNEERKFILNRIEEDFPNILRQIKERYWEIFTIPPGRYCLTLVHEFYASYRTAQKHQKDIDPLRLRPCLQKVKVKGVEVD</sequence>
<dbReference type="Proteomes" id="UP000823775">
    <property type="component" value="Unassembled WGS sequence"/>
</dbReference>
<keyword evidence="3" id="KW-1185">Reference proteome</keyword>
<feature type="region of interest" description="Disordered" evidence="1">
    <location>
        <begin position="1"/>
        <end position="49"/>
    </location>
</feature>
<feature type="compositionally biased region" description="Basic and acidic residues" evidence="1">
    <location>
        <begin position="37"/>
        <end position="49"/>
    </location>
</feature>
<evidence type="ECO:0000256" key="1">
    <source>
        <dbReference type="SAM" id="MobiDB-lite"/>
    </source>
</evidence>
<accession>A0ABS8WYN5</accession>
<feature type="compositionally biased region" description="Basic and acidic residues" evidence="1">
    <location>
        <begin position="20"/>
        <end position="29"/>
    </location>
</feature>
<organism evidence="2 3">
    <name type="scientific">Datura stramonium</name>
    <name type="common">Jimsonweed</name>
    <name type="synonym">Common thornapple</name>
    <dbReference type="NCBI Taxonomy" id="4076"/>
    <lineage>
        <taxon>Eukaryota</taxon>
        <taxon>Viridiplantae</taxon>
        <taxon>Streptophyta</taxon>
        <taxon>Embryophyta</taxon>
        <taxon>Tracheophyta</taxon>
        <taxon>Spermatophyta</taxon>
        <taxon>Magnoliopsida</taxon>
        <taxon>eudicotyledons</taxon>
        <taxon>Gunneridae</taxon>
        <taxon>Pentapetalae</taxon>
        <taxon>asterids</taxon>
        <taxon>lamiids</taxon>
        <taxon>Solanales</taxon>
        <taxon>Solanaceae</taxon>
        <taxon>Solanoideae</taxon>
        <taxon>Datureae</taxon>
        <taxon>Datura</taxon>
    </lineage>
</organism>
<proteinExistence type="predicted"/>